<evidence type="ECO:0000313" key="2">
    <source>
        <dbReference type="EMBL" id="MFL0205178.1"/>
    </source>
</evidence>
<dbReference type="Pfam" id="PF19628">
    <property type="entry name" value="DUF6132"/>
    <property type="match status" value="1"/>
</dbReference>
<dbReference type="EMBL" id="JBEWZG010000001">
    <property type="protein sequence ID" value="MFL0205178.1"/>
    <property type="molecule type" value="Genomic_DNA"/>
</dbReference>
<sequence length="96" mass="10713">MKKFIQSKFWQILGGVIGALAGYIYWKEIGCSTGTCPITSKPLNSVVYFGVLGYFVSGTIKDFKVQRTKNKVQSTKNKEQRTKYKVGIAYGDDSSD</sequence>
<dbReference type="RefSeq" id="WP_406776781.1">
    <property type="nucleotide sequence ID" value="NZ_JBEWZG010000001.1"/>
</dbReference>
<dbReference type="InterPro" id="IPR045764">
    <property type="entry name" value="DUF6132"/>
</dbReference>
<keyword evidence="1" id="KW-0472">Membrane</keyword>
<accession>A0ABW8SW27</accession>
<feature type="transmembrane region" description="Helical" evidence="1">
    <location>
        <begin position="9"/>
        <end position="26"/>
    </location>
</feature>
<name>A0ABW8SW27_9BACT</name>
<organism evidence="2 3">
    <name type="scientific">Aquirufa novilacunae</name>
    <dbReference type="NCBI Taxonomy" id="3139305"/>
    <lineage>
        <taxon>Bacteria</taxon>
        <taxon>Pseudomonadati</taxon>
        <taxon>Bacteroidota</taxon>
        <taxon>Cytophagia</taxon>
        <taxon>Cytophagales</taxon>
        <taxon>Flectobacillaceae</taxon>
        <taxon>Aquirufa</taxon>
    </lineage>
</organism>
<protein>
    <submittedName>
        <fullName evidence="2">DUF6132 family protein</fullName>
    </submittedName>
</protein>
<evidence type="ECO:0000256" key="1">
    <source>
        <dbReference type="SAM" id="Phobius"/>
    </source>
</evidence>
<evidence type="ECO:0000313" key="3">
    <source>
        <dbReference type="Proteomes" id="UP001623559"/>
    </source>
</evidence>
<comment type="caution">
    <text evidence="2">The sequence shown here is derived from an EMBL/GenBank/DDBJ whole genome shotgun (WGS) entry which is preliminary data.</text>
</comment>
<reference evidence="2 3" key="1">
    <citation type="submission" date="2024-07" db="EMBL/GenBank/DDBJ databases">
        <authorList>
            <person name="Pitt A."/>
            <person name="Hahn M.W."/>
        </authorList>
    </citation>
    <scope>NUCLEOTIDE SEQUENCE [LARGE SCALE GENOMIC DNA]</scope>
    <source>
        <strain evidence="2 3">2-AUSEE-184A6</strain>
    </source>
</reference>
<dbReference type="Proteomes" id="UP001623559">
    <property type="component" value="Unassembled WGS sequence"/>
</dbReference>
<proteinExistence type="predicted"/>
<feature type="transmembrane region" description="Helical" evidence="1">
    <location>
        <begin position="46"/>
        <end position="63"/>
    </location>
</feature>
<keyword evidence="1" id="KW-0812">Transmembrane</keyword>
<keyword evidence="1" id="KW-1133">Transmembrane helix</keyword>
<gene>
    <name evidence="2" type="ORF">V7S74_00325</name>
</gene>